<gene>
    <name evidence="1" type="ORF">OCV55_06615</name>
</gene>
<comment type="caution">
    <text evidence="1">The sequence shown here is derived from an EMBL/GenBank/DDBJ whole genome shotgun (WGS) entry which is preliminary data.</text>
</comment>
<dbReference type="RefSeq" id="WP_167693749.1">
    <property type="nucleotide sequence ID" value="NZ_JAOQJR010000005.1"/>
</dbReference>
<name>A0ABT2SU49_9FIRM</name>
<evidence type="ECO:0000313" key="2">
    <source>
        <dbReference type="Proteomes" id="UP001208364"/>
    </source>
</evidence>
<evidence type="ECO:0008006" key="3">
    <source>
        <dbReference type="Google" id="ProtNLM"/>
    </source>
</evidence>
<dbReference type="Proteomes" id="UP001208364">
    <property type="component" value="Unassembled WGS sequence"/>
</dbReference>
<protein>
    <recommendedName>
        <fullName evidence="3">HEPN domain-containing protein</fullName>
    </recommendedName>
</protein>
<keyword evidence="2" id="KW-1185">Reference proteome</keyword>
<sequence length="45" mass="5274">MSQREEKVRELHNQGFNCAQAFLCSYQDLLLSNLYLTHALEQAIF</sequence>
<proteinExistence type="predicted"/>
<organism evidence="1 2">
    <name type="scientific">[Clostridium] ammoniilyticum</name>
    <dbReference type="NCBI Taxonomy" id="2981784"/>
    <lineage>
        <taxon>Bacteria</taxon>
        <taxon>Bacillati</taxon>
        <taxon>Bacillota</taxon>
        <taxon>Erysipelotrichia</taxon>
        <taxon>Erysipelotrichales</taxon>
        <taxon>Coprobacillaceae</taxon>
        <taxon>Faecalibacillus</taxon>
    </lineage>
</organism>
<accession>A0ABT2SU49</accession>
<dbReference type="EMBL" id="JAOQJR010000005">
    <property type="protein sequence ID" value="MCU6738352.1"/>
    <property type="molecule type" value="Genomic_DNA"/>
</dbReference>
<reference evidence="1 2" key="1">
    <citation type="journal article" date="2021" name="ISME Commun">
        <title>Automated analysis of genomic sequences facilitates high-throughput and comprehensive description of bacteria.</title>
        <authorList>
            <person name="Hitch T.C.A."/>
        </authorList>
    </citation>
    <scope>NUCLEOTIDE SEQUENCE [LARGE SCALE GENOMIC DNA]</scope>
    <source>
        <strain evidence="1 2">H4_15</strain>
    </source>
</reference>
<evidence type="ECO:0000313" key="1">
    <source>
        <dbReference type="EMBL" id="MCU6738352.1"/>
    </source>
</evidence>